<evidence type="ECO:0000313" key="2">
    <source>
        <dbReference type="Proteomes" id="UP000314011"/>
    </source>
</evidence>
<evidence type="ECO:0000313" key="1">
    <source>
        <dbReference type="EMBL" id="TNY33621.1"/>
    </source>
</evidence>
<organism evidence="1 2">
    <name type="scientific">Pelagovum pacificum</name>
    <dbReference type="NCBI Taxonomy" id="2588711"/>
    <lineage>
        <taxon>Bacteria</taxon>
        <taxon>Pseudomonadati</taxon>
        <taxon>Pseudomonadota</taxon>
        <taxon>Alphaproteobacteria</taxon>
        <taxon>Rhodobacterales</taxon>
        <taxon>Paracoccaceae</taxon>
        <taxon>Pelagovum</taxon>
    </lineage>
</organism>
<dbReference type="Pfam" id="PF08811">
    <property type="entry name" value="DUF1800"/>
    <property type="match status" value="1"/>
</dbReference>
<sequence length="458" mass="50647">MFDPILAEIRFGTGLSPIHRPVQSADTMIARLKGPDVAAGDFGWTMFRNTRPSPDDLLDAGRAIRDAETEAAREEALAARREMYDRVGLLYRRGFKTSLLRAARAEDGFREALVDFWADHFTVLAKNAQHRHLVMGYIEEAIRPNVAGRFQDMLIAVVTNPLMLLYLDQSSSVGPNSPAGQRGGRGLNENLAREMLELHTVGVEAEYSQTDVRQLAELLTGLTAPSGDHFKFQRNRSEPGEEVVLGRTYGSGGEGFHNVVEALTDIATHPATARHISTKLARHFIADDPPEEVIAVMADAFRATNGDLAAVYEAMLRHDQAWTPERLKVKQPIEFMKSACRALGMGANDIASDRPGDLHPAFFSPLITMGQEWQKPNGPDGWPERSDFWVTPQFMAARISWSIYKVNTFMTHLEDPRDFVRTALGPNPPEDVVFAAGAAANIRDGIGVVLSSAAFQRR</sequence>
<name>A0A5C5GIB3_9RHOB</name>
<dbReference type="RefSeq" id="WP_140194310.1">
    <property type="nucleotide sequence ID" value="NZ_CP065915.1"/>
</dbReference>
<dbReference type="InterPro" id="IPR014917">
    <property type="entry name" value="DUF1800"/>
</dbReference>
<dbReference type="OrthoDB" id="9772295at2"/>
<gene>
    <name evidence="1" type="ORF">FHY64_10215</name>
</gene>
<dbReference type="EMBL" id="VFFF01000001">
    <property type="protein sequence ID" value="TNY33621.1"/>
    <property type="molecule type" value="Genomic_DNA"/>
</dbReference>
<dbReference type="AlphaFoldDB" id="A0A5C5GIB3"/>
<dbReference type="Proteomes" id="UP000314011">
    <property type="component" value="Unassembled WGS sequence"/>
</dbReference>
<proteinExistence type="predicted"/>
<keyword evidence="2" id="KW-1185">Reference proteome</keyword>
<reference evidence="1 2" key="1">
    <citation type="submission" date="2019-06" db="EMBL/GenBank/DDBJ databases">
        <title>Genome of new Rhodobacteraceae sp. SM1903.</title>
        <authorList>
            <person name="Ren X."/>
        </authorList>
    </citation>
    <scope>NUCLEOTIDE SEQUENCE [LARGE SCALE GENOMIC DNA]</scope>
    <source>
        <strain evidence="1 2">SM1903</strain>
    </source>
</reference>
<protein>
    <submittedName>
        <fullName evidence="1">DUF1800 domain-containing protein</fullName>
    </submittedName>
</protein>
<comment type="caution">
    <text evidence="1">The sequence shown here is derived from an EMBL/GenBank/DDBJ whole genome shotgun (WGS) entry which is preliminary data.</text>
</comment>
<accession>A0A5C5GIB3</accession>